<dbReference type="EMBL" id="JABBFX010000002">
    <property type="protein sequence ID" value="NML46523.1"/>
    <property type="molecule type" value="Genomic_DNA"/>
</dbReference>
<dbReference type="SUPFAM" id="SSF46785">
    <property type="entry name" value="Winged helix' DNA-binding domain"/>
    <property type="match status" value="1"/>
</dbReference>
<name>A0A848HDA5_9BURK</name>
<protein>
    <submittedName>
        <fullName evidence="6">LysR family transcriptional regulator</fullName>
    </submittedName>
</protein>
<dbReference type="Pfam" id="PF03466">
    <property type="entry name" value="LysR_substrate"/>
    <property type="match status" value="1"/>
</dbReference>
<dbReference type="AlphaFoldDB" id="A0A848HDA5"/>
<evidence type="ECO:0000256" key="3">
    <source>
        <dbReference type="ARBA" id="ARBA00023125"/>
    </source>
</evidence>
<dbReference type="Proteomes" id="UP000541185">
    <property type="component" value="Unassembled WGS sequence"/>
</dbReference>
<dbReference type="Pfam" id="PF00126">
    <property type="entry name" value="HTH_1"/>
    <property type="match status" value="1"/>
</dbReference>
<evidence type="ECO:0000256" key="1">
    <source>
        <dbReference type="ARBA" id="ARBA00009437"/>
    </source>
</evidence>
<dbReference type="SUPFAM" id="SSF53850">
    <property type="entry name" value="Periplasmic binding protein-like II"/>
    <property type="match status" value="1"/>
</dbReference>
<comment type="caution">
    <text evidence="6">The sequence shown here is derived from an EMBL/GenBank/DDBJ whole genome shotgun (WGS) entry which is preliminary data.</text>
</comment>
<organism evidence="6 7">
    <name type="scientific">Ramlibacter agri</name>
    <dbReference type="NCBI Taxonomy" id="2728837"/>
    <lineage>
        <taxon>Bacteria</taxon>
        <taxon>Pseudomonadati</taxon>
        <taxon>Pseudomonadota</taxon>
        <taxon>Betaproteobacteria</taxon>
        <taxon>Burkholderiales</taxon>
        <taxon>Comamonadaceae</taxon>
        <taxon>Ramlibacter</taxon>
    </lineage>
</organism>
<evidence type="ECO:0000256" key="4">
    <source>
        <dbReference type="ARBA" id="ARBA00023163"/>
    </source>
</evidence>
<feature type="domain" description="HTH lysR-type" evidence="5">
    <location>
        <begin position="1"/>
        <end position="58"/>
    </location>
</feature>
<accession>A0A848HDA5</accession>
<reference evidence="6 7" key="1">
    <citation type="submission" date="2020-04" db="EMBL/GenBank/DDBJ databases">
        <title>Ramlibacter sp. G-1-2-2 isolated from soil.</title>
        <authorList>
            <person name="Dahal R.H."/>
        </authorList>
    </citation>
    <scope>NUCLEOTIDE SEQUENCE [LARGE SCALE GENOMIC DNA]</scope>
    <source>
        <strain evidence="6 7">G-1-2-2</strain>
    </source>
</reference>
<evidence type="ECO:0000313" key="7">
    <source>
        <dbReference type="Proteomes" id="UP000541185"/>
    </source>
</evidence>
<dbReference type="PRINTS" id="PR00039">
    <property type="entry name" value="HTHLYSR"/>
</dbReference>
<dbReference type="GO" id="GO:0005829">
    <property type="term" value="C:cytosol"/>
    <property type="evidence" value="ECO:0007669"/>
    <property type="project" value="TreeGrafter"/>
</dbReference>
<dbReference type="PANTHER" id="PTHR30419">
    <property type="entry name" value="HTH-TYPE TRANSCRIPTIONAL REGULATOR YBHD"/>
    <property type="match status" value="1"/>
</dbReference>
<evidence type="ECO:0000256" key="2">
    <source>
        <dbReference type="ARBA" id="ARBA00023015"/>
    </source>
</evidence>
<keyword evidence="2" id="KW-0805">Transcription regulation</keyword>
<keyword evidence="3" id="KW-0238">DNA-binding</keyword>
<proteinExistence type="inferred from homology"/>
<dbReference type="Gene3D" id="1.10.10.10">
    <property type="entry name" value="Winged helix-like DNA-binding domain superfamily/Winged helix DNA-binding domain"/>
    <property type="match status" value="1"/>
</dbReference>
<keyword evidence="7" id="KW-1185">Reference proteome</keyword>
<evidence type="ECO:0000313" key="6">
    <source>
        <dbReference type="EMBL" id="NML46523.1"/>
    </source>
</evidence>
<dbReference type="Gene3D" id="3.40.190.290">
    <property type="match status" value="1"/>
</dbReference>
<dbReference type="InterPro" id="IPR050950">
    <property type="entry name" value="HTH-type_LysR_regulators"/>
</dbReference>
<gene>
    <name evidence="6" type="ORF">HHL11_22445</name>
</gene>
<keyword evidence="4" id="KW-0804">Transcription</keyword>
<dbReference type="RefSeq" id="WP_169420782.1">
    <property type="nucleotide sequence ID" value="NZ_JABBFX010000002.1"/>
</dbReference>
<comment type="similarity">
    <text evidence="1">Belongs to the LysR transcriptional regulatory family.</text>
</comment>
<dbReference type="PROSITE" id="PS50931">
    <property type="entry name" value="HTH_LYSR"/>
    <property type="match status" value="1"/>
</dbReference>
<dbReference type="InterPro" id="IPR036388">
    <property type="entry name" value="WH-like_DNA-bd_sf"/>
</dbReference>
<dbReference type="InterPro" id="IPR036390">
    <property type="entry name" value="WH_DNA-bd_sf"/>
</dbReference>
<dbReference type="InterPro" id="IPR000847">
    <property type="entry name" value="LysR_HTH_N"/>
</dbReference>
<dbReference type="GO" id="GO:0003677">
    <property type="term" value="F:DNA binding"/>
    <property type="evidence" value="ECO:0007669"/>
    <property type="project" value="UniProtKB-KW"/>
</dbReference>
<dbReference type="PANTHER" id="PTHR30419:SF8">
    <property type="entry name" value="NITROGEN ASSIMILATION TRANSCRIPTIONAL ACTIVATOR-RELATED"/>
    <property type="match status" value="1"/>
</dbReference>
<dbReference type="GO" id="GO:0003700">
    <property type="term" value="F:DNA-binding transcription factor activity"/>
    <property type="evidence" value="ECO:0007669"/>
    <property type="project" value="InterPro"/>
</dbReference>
<dbReference type="InterPro" id="IPR005119">
    <property type="entry name" value="LysR_subst-bd"/>
</dbReference>
<evidence type="ECO:0000259" key="5">
    <source>
        <dbReference type="PROSITE" id="PS50931"/>
    </source>
</evidence>
<sequence length="308" mass="33497">MNTRQLRHFLAVMDLGSLSAAAEQVHLSLPALSRSLRALEDVLRVPLFDREGRGLVPTTYAHAYAQRARRMVFDEKEAARELALMRAGELGPLAFGMGASLAHSLLAPMVMQLVTGAPGLRVRTMVQSSDVLFAALMREEIDFFVGDVRMGAHDPDVAVEPLHECGFAWTARAGHPLAGKRALQVADLARFPWVLSGYADEAVLRRLAQLYGLTQPLENHFAVDTTDPATVRAMMVDIDALVPGTDISTVIEVAAGQTVLLDVDPPLELELTLGILRRAGRTVVPAADRAFAIVRRFFADAQAQIASR</sequence>